<evidence type="ECO:0000256" key="1">
    <source>
        <dbReference type="ARBA" id="ARBA00022729"/>
    </source>
</evidence>
<organism evidence="3 4">
    <name type="scientific">Polaribacter glomeratus</name>
    <dbReference type="NCBI Taxonomy" id="102"/>
    <lineage>
        <taxon>Bacteria</taxon>
        <taxon>Pseudomonadati</taxon>
        <taxon>Bacteroidota</taxon>
        <taxon>Flavobacteriia</taxon>
        <taxon>Flavobacteriales</taxon>
        <taxon>Flavobacteriaceae</taxon>
    </lineage>
</organism>
<evidence type="ECO:0000313" key="3">
    <source>
        <dbReference type="EMBL" id="PQJ81349.1"/>
    </source>
</evidence>
<keyword evidence="1" id="KW-0732">Signal</keyword>
<dbReference type="EMBL" id="MSCM01000001">
    <property type="protein sequence ID" value="PQJ81349.1"/>
    <property type="molecule type" value="Genomic_DNA"/>
</dbReference>
<dbReference type="AlphaFoldDB" id="A0A2S7WUT6"/>
<proteinExistence type="predicted"/>
<accession>A0A2S7WUT6</accession>
<protein>
    <recommendedName>
        <fullName evidence="2">Secretion system C-terminal sorting domain-containing protein</fullName>
    </recommendedName>
</protein>
<name>A0A2S7WUT6_9FLAO</name>
<dbReference type="RefSeq" id="WP_105019926.1">
    <property type="nucleotide sequence ID" value="NZ_MSCM01000001.1"/>
</dbReference>
<dbReference type="OrthoDB" id="975384at2"/>
<evidence type="ECO:0000313" key="4">
    <source>
        <dbReference type="Proteomes" id="UP000239068"/>
    </source>
</evidence>
<dbReference type="NCBIfam" id="TIGR04183">
    <property type="entry name" value="Por_Secre_tail"/>
    <property type="match status" value="1"/>
</dbReference>
<evidence type="ECO:0000259" key="2">
    <source>
        <dbReference type="Pfam" id="PF18962"/>
    </source>
</evidence>
<sequence>MTSTTGDPSLGEWVRSGSPVNHATVASPIWTTKGITAPTGIALSIPNAAGSTSRIEIAPSNDDVYMSFLMKITDITACQDGNNRFILLGRDIGGFVGVLMVVKQATTAPGYVAGNFQLLLSQGSGGASPSDSDTFSKIYNANNETELFVVIKRVNDATPTTPARFTSVFINPTLGATEPATPSIEVAVDRSGSMNYFSIFQLANSENTPAFIMDELRIATTWAEAIDYKETTWNGSGTANDWTDVTNWTGGLPNPSTNNIIPSGLASYPTIATPTSVKAITLDNGASLIANAAITGPVTHTRSLVNTAGNTNGWYLVSSPVAGQDYNETYVTANSIAVATSTNRGIATYTETDNTWAYMASGGSGTFNAGQGYSVKVDANDAVSFTGTVNSADVLAPISRAATGATTGFNLIGNPYTSYISSETLLDNNPILSANKTIWTWSNATNSYTPRISTANFMIAPGQGFFVQVNDGATGSVTFAQSNQAHNGATDTFQKGGKTEVSLKIADAETYREAKIYYTANAFKGFESGYEGEVFGGIPNSFQIYTHVLEGNTGRNFQVQTLPDTALETMVVPLGVKAATGKELSFSAEALNLPAGINVFLEDRETNTFTRLDEANAVYAVTATTALNGVGRFYIHTTTQAALSVADLALQGVSIYKTDASTVRIAGLTDGKATVSLFSILGKKVMTSSFNAAEVKDISLPKLATGVYIVQLETVKGKLNKKIILE</sequence>
<dbReference type="Proteomes" id="UP000239068">
    <property type="component" value="Unassembled WGS sequence"/>
</dbReference>
<dbReference type="Pfam" id="PF18962">
    <property type="entry name" value="Por_Secre_tail"/>
    <property type="match status" value="1"/>
</dbReference>
<reference evidence="3 4" key="1">
    <citation type="submission" date="2016-12" db="EMBL/GenBank/DDBJ databases">
        <title>Trade-off between light-utilization and light-protection in marine flavobacteria.</title>
        <authorList>
            <person name="Kumagai Y."/>
            <person name="Yoshizawa S."/>
            <person name="Kogure K."/>
            <person name="Iwasaki W."/>
        </authorList>
    </citation>
    <scope>NUCLEOTIDE SEQUENCE [LARGE SCALE GENOMIC DNA]</scope>
    <source>
        <strain evidence="3 4">ATCC 43844</strain>
    </source>
</reference>
<feature type="domain" description="Secretion system C-terminal sorting" evidence="2">
    <location>
        <begin position="669"/>
        <end position="724"/>
    </location>
</feature>
<gene>
    <name evidence="3" type="ORF">BTO16_01585</name>
</gene>
<dbReference type="InterPro" id="IPR026444">
    <property type="entry name" value="Secre_tail"/>
</dbReference>
<comment type="caution">
    <text evidence="3">The sequence shown here is derived from an EMBL/GenBank/DDBJ whole genome shotgun (WGS) entry which is preliminary data.</text>
</comment>
<keyword evidence="4" id="KW-1185">Reference proteome</keyword>